<proteinExistence type="predicted"/>
<protein>
    <submittedName>
        <fullName evidence="1">WGS project CBMF000000000 data, contig CS5834_c001188</fullName>
    </submittedName>
</protein>
<sequence>MAGADFNFVLVADEAVFKDIARELFVVKALGYDWDPTRGRTCWMRMSTASLLSLWGMLLESELLDIRKYYTFRYKGLKEDVESQLWDGNLTAPYFEDCTEVGRAQREIRAERFIFDYE</sequence>
<reference evidence="1" key="1">
    <citation type="submission" date="2013-05" db="EMBL/GenBank/DDBJ databases">
        <title>Draft genome sequences of six wheat associated Fusarium spp. isolates.</title>
        <authorList>
            <person name="Moolhuijzen P.M."/>
            <person name="Manners J.M."/>
            <person name="Wilcox S."/>
            <person name="Bellgard M.I."/>
            <person name="Gardiner D.M."/>
        </authorList>
    </citation>
    <scope>NUCLEOTIDE SEQUENCE</scope>
    <source>
        <strain evidence="1">CS5834</strain>
        <strain evidence="1">CS5834</strain>
    </source>
</reference>
<dbReference type="EMBL" id="CBMF010001182">
    <property type="protein sequence ID" value="CEG03546.1"/>
    <property type="molecule type" value="Genomic_DNA"/>
</dbReference>
<organism evidence="1">
    <name type="scientific">Fusarium pseudograminearum CS5834</name>
    <dbReference type="NCBI Taxonomy" id="1318459"/>
    <lineage>
        <taxon>Eukaryota</taxon>
        <taxon>Fungi</taxon>
        <taxon>Dikarya</taxon>
        <taxon>Ascomycota</taxon>
        <taxon>Pezizomycotina</taxon>
        <taxon>Sordariomycetes</taxon>
        <taxon>Hypocreomycetidae</taxon>
        <taxon>Hypocreales</taxon>
        <taxon>Nectriaceae</taxon>
        <taxon>Fusarium</taxon>
    </lineage>
</organism>
<dbReference type="AlphaFoldDB" id="A0A096PFL7"/>
<comment type="caution">
    <text evidence="1">The sequence shown here is derived from an EMBL/GenBank/DDBJ whole genome shotgun (WGS) entry which is preliminary data.</text>
</comment>
<accession>A0A096PFL7</accession>
<evidence type="ECO:0000313" key="1">
    <source>
        <dbReference type="EMBL" id="CEG03546.1"/>
    </source>
</evidence>
<name>A0A096PFL7_FUSPS</name>
<gene>
    <name evidence="1" type="ORF">BN849_0125430</name>
</gene>